<keyword evidence="5 9" id="KW-0997">Cell inner membrane</keyword>
<evidence type="ECO:0000256" key="6">
    <source>
        <dbReference type="ARBA" id="ARBA00022692"/>
    </source>
</evidence>
<keyword evidence="6" id="KW-0812">Transmembrane</keyword>
<feature type="domain" description="Multidrug resistance protein MdtA-like barrel-sandwich hybrid" evidence="11">
    <location>
        <begin position="92"/>
        <end position="340"/>
    </location>
</feature>
<dbReference type="PROSITE" id="PS00543">
    <property type="entry name" value="HLYD_FAMILY"/>
    <property type="match status" value="1"/>
</dbReference>
<sequence>MTLPGKIPPMTGALTAKPPSPAGEAREFLPAALEILETPANPAGRALALLLAAMFVAAICWAVIGKVDVVAVAPGRTAPVGGSKLIQPLELGTVRAIHVSDGQKVTAGQILVELDPTEAEVDLDQLRQQHVEQALEAARLSAYIAVLLGDPQPFDGSGTGASATLRRIHETQLRSDITAFEAERASIEAERSRRLSARASAMAELAKSEEILPILRDREVSTGTLFDKGLTSKPQMQQVQASMIEATHDLDIQRNRLAEADTALVAIERELAYLLADRLRLAYAALTKAETALAQISLALHRAQTRMERQILRAPVTGTVQQLAIHTEGGVVEPARPIMVIVPDNAPLEIRATLQNKDMGRLREGLPVEVKLEAYNFTRYGTLHGRLVSISQDAIEQEGVGLVYDARIRLDSTTIHAEGRDVALAPGMAVTVELKTGRRRIIDFLLSPLYRYSDEAIREP</sequence>
<dbReference type="InterPro" id="IPR058625">
    <property type="entry name" value="MdtA-like_BSH"/>
</dbReference>
<reference evidence="13 14" key="1">
    <citation type="submission" date="2016-10" db="EMBL/GenBank/DDBJ databases">
        <authorList>
            <person name="de Groot N.N."/>
        </authorList>
    </citation>
    <scope>NUCLEOTIDE SEQUENCE [LARGE SCALE GENOMIC DNA]</scope>
    <source>
        <strain evidence="13 14">DSM 26424</strain>
    </source>
</reference>
<evidence type="ECO:0000256" key="4">
    <source>
        <dbReference type="ARBA" id="ARBA00022475"/>
    </source>
</evidence>
<gene>
    <name evidence="13" type="ORF">SAMN04487993_1003216</name>
</gene>
<feature type="region of interest" description="Disordered" evidence="10">
    <location>
        <begin position="1"/>
        <end position="21"/>
    </location>
</feature>
<keyword evidence="8" id="KW-0472">Membrane</keyword>
<proteinExistence type="inferred from homology"/>
<keyword evidence="14" id="KW-1185">Reference proteome</keyword>
<evidence type="ECO:0000256" key="1">
    <source>
        <dbReference type="ARBA" id="ARBA00004377"/>
    </source>
</evidence>
<dbReference type="AlphaFoldDB" id="A0A1G8JRY2"/>
<evidence type="ECO:0000256" key="10">
    <source>
        <dbReference type="SAM" id="MobiDB-lite"/>
    </source>
</evidence>
<protein>
    <recommendedName>
        <fullName evidence="9">Membrane fusion protein (MFP) family protein</fullName>
    </recommendedName>
</protein>
<evidence type="ECO:0000256" key="5">
    <source>
        <dbReference type="ARBA" id="ARBA00022519"/>
    </source>
</evidence>
<evidence type="ECO:0000259" key="11">
    <source>
        <dbReference type="Pfam" id="PF25917"/>
    </source>
</evidence>
<keyword evidence="4 9" id="KW-1003">Cell membrane</keyword>
<dbReference type="GO" id="GO:0005886">
    <property type="term" value="C:plasma membrane"/>
    <property type="evidence" value="ECO:0007669"/>
    <property type="project" value="UniProtKB-SubCell"/>
</dbReference>
<evidence type="ECO:0000259" key="12">
    <source>
        <dbReference type="Pfam" id="PF26002"/>
    </source>
</evidence>
<dbReference type="PRINTS" id="PR01490">
    <property type="entry name" value="RTXTOXIND"/>
</dbReference>
<dbReference type="InterPro" id="IPR010129">
    <property type="entry name" value="T1SS_HlyD"/>
</dbReference>
<comment type="similarity">
    <text evidence="2 9">Belongs to the membrane fusion protein (MFP) (TC 8.A.1) family.</text>
</comment>
<dbReference type="Pfam" id="PF26002">
    <property type="entry name" value="Beta-barrel_AprE"/>
    <property type="match status" value="1"/>
</dbReference>
<evidence type="ECO:0000256" key="8">
    <source>
        <dbReference type="ARBA" id="ARBA00023136"/>
    </source>
</evidence>
<dbReference type="InterPro" id="IPR058982">
    <property type="entry name" value="Beta-barrel_AprE"/>
</dbReference>
<dbReference type="PANTHER" id="PTHR30386">
    <property type="entry name" value="MEMBRANE FUSION SUBUNIT OF EMRAB-TOLC MULTIDRUG EFFLUX PUMP"/>
    <property type="match status" value="1"/>
</dbReference>
<dbReference type="InterPro" id="IPR050739">
    <property type="entry name" value="MFP"/>
</dbReference>
<evidence type="ECO:0000256" key="7">
    <source>
        <dbReference type="ARBA" id="ARBA00022989"/>
    </source>
</evidence>
<evidence type="ECO:0000313" key="13">
    <source>
        <dbReference type="EMBL" id="SDI33787.1"/>
    </source>
</evidence>
<evidence type="ECO:0000256" key="9">
    <source>
        <dbReference type="RuleBase" id="RU365093"/>
    </source>
</evidence>
<dbReference type="Pfam" id="PF25917">
    <property type="entry name" value="BSH_RND"/>
    <property type="match status" value="1"/>
</dbReference>
<dbReference type="STRING" id="555512.SAMN04487993_1003216"/>
<keyword evidence="7" id="KW-1133">Transmembrane helix</keyword>
<evidence type="ECO:0000256" key="3">
    <source>
        <dbReference type="ARBA" id="ARBA00022448"/>
    </source>
</evidence>
<feature type="domain" description="AprE-like beta-barrel" evidence="12">
    <location>
        <begin position="348"/>
        <end position="437"/>
    </location>
</feature>
<dbReference type="Proteomes" id="UP000199093">
    <property type="component" value="Unassembled WGS sequence"/>
</dbReference>
<evidence type="ECO:0000256" key="2">
    <source>
        <dbReference type="ARBA" id="ARBA00009477"/>
    </source>
</evidence>
<dbReference type="Gene3D" id="2.40.50.100">
    <property type="match status" value="1"/>
</dbReference>
<evidence type="ECO:0000313" key="14">
    <source>
        <dbReference type="Proteomes" id="UP000199093"/>
    </source>
</evidence>
<keyword evidence="3 9" id="KW-0813">Transport</keyword>
<dbReference type="Gene3D" id="2.40.30.170">
    <property type="match status" value="1"/>
</dbReference>
<accession>A0A1G8JRY2</accession>
<dbReference type="PANTHER" id="PTHR30386:SF27">
    <property type="entry name" value="MEMBRANE FUSION PROTEIN (MFP) FAMILY PROTEIN"/>
    <property type="match status" value="1"/>
</dbReference>
<dbReference type="NCBIfam" id="TIGR01843">
    <property type="entry name" value="type_I_hlyD"/>
    <property type="match status" value="1"/>
</dbReference>
<dbReference type="EMBL" id="FNEJ01000003">
    <property type="protein sequence ID" value="SDI33787.1"/>
    <property type="molecule type" value="Genomic_DNA"/>
</dbReference>
<organism evidence="13 14">
    <name type="scientific">Salipiger marinus</name>
    <dbReference type="NCBI Taxonomy" id="555512"/>
    <lineage>
        <taxon>Bacteria</taxon>
        <taxon>Pseudomonadati</taxon>
        <taxon>Pseudomonadota</taxon>
        <taxon>Alphaproteobacteria</taxon>
        <taxon>Rhodobacterales</taxon>
        <taxon>Roseobacteraceae</taxon>
        <taxon>Salipiger</taxon>
    </lineage>
</organism>
<name>A0A1G8JRY2_9RHOB</name>
<dbReference type="InterPro" id="IPR006144">
    <property type="entry name" value="Secretion_HlyD_CS"/>
</dbReference>
<dbReference type="GO" id="GO:0009306">
    <property type="term" value="P:protein secretion"/>
    <property type="evidence" value="ECO:0007669"/>
    <property type="project" value="InterPro"/>
</dbReference>
<comment type="subcellular location">
    <subcellularLocation>
        <location evidence="1 9">Cell inner membrane</location>
        <topology evidence="1 9">Single-pass membrane protein</topology>
    </subcellularLocation>
</comment>